<dbReference type="PANTHER" id="PTHR19328">
    <property type="entry name" value="HEDGEHOG-INTERACTING PROTEIN"/>
    <property type="match status" value="1"/>
</dbReference>
<feature type="compositionally biased region" description="Basic and acidic residues" evidence="1">
    <location>
        <begin position="750"/>
        <end position="763"/>
    </location>
</feature>
<feature type="compositionally biased region" description="Basic residues" evidence="1">
    <location>
        <begin position="730"/>
        <end position="745"/>
    </location>
</feature>
<evidence type="ECO:0000313" key="3">
    <source>
        <dbReference type="EMBL" id="NXL33776.1"/>
    </source>
</evidence>
<reference evidence="3 4" key="1">
    <citation type="submission" date="2019-09" db="EMBL/GenBank/DDBJ databases">
        <title>Bird 10,000 Genomes (B10K) Project - Family phase.</title>
        <authorList>
            <person name="Zhang G."/>
        </authorList>
    </citation>
    <scope>NUCLEOTIDE SEQUENCE [LARGE SCALE GENOMIC DNA]</scope>
    <source>
        <strain evidence="3">B10K-DU-008-63</strain>
    </source>
</reference>
<gene>
    <name evidence="3" type="primary">Hhipl2</name>
    <name evidence="3" type="ORF">GLABRA_R14187</name>
</gene>
<evidence type="ECO:0000256" key="1">
    <source>
        <dbReference type="SAM" id="MobiDB-lite"/>
    </source>
</evidence>
<dbReference type="EMBL" id="VXAP01000241">
    <property type="protein sequence ID" value="NXL33776.1"/>
    <property type="molecule type" value="Genomic_DNA"/>
</dbReference>
<dbReference type="Pfam" id="PF07995">
    <property type="entry name" value="GSDH"/>
    <property type="match status" value="1"/>
</dbReference>
<keyword evidence="4" id="KW-1185">Reference proteome</keyword>
<feature type="compositionally biased region" description="Low complexity" evidence="1">
    <location>
        <begin position="653"/>
        <end position="666"/>
    </location>
</feature>
<dbReference type="InterPro" id="IPR012938">
    <property type="entry name" value="Glc/Sorbosone_DH"/>
</dbReference>
<comment type="caution">
    <text evidence="3">The sequence shown here is derived from an EMBL/GenBank/DDBJ whole genome shotgun (WGS) entry which is preliminary data.</text>
</comment>
<protein>
    <submittedName>
        <fullName evidence="3">HIPL2 protein</fullName>
    </submittedName>
</protein>
<organism evidence="3 4">
    <name type="scientific">Glaucidium brasilianum</name>
    <name type="common">Ferruginous pygmy-owl</name>
    <dbReference type="NCBI Taxonomy" id="78217"/>
    <lineage>
        <taxon>Eukaryota</taxon>
        <taxon>Metazoa</taxon>
        <taxon>Chordata</taxon>
        <taxon>Craniata</taxon>
        <taxon>Vertebrata</taxon>
        <taxon>Euteleostomi</taxon>
        <taxon>Archelosauria</taxon>
        <taxon>Archosauria</taxon>
        <taxon>Dinosauria</taxon>
        <taxon>Saurischia</taxon>
        <taxon>Theropoda</taxon>
        <taxon>Coelurosauria</taxon>
        <taxon>Aves</taxon>
        <taxon>Neognathae</taxon>
        <taxon>Neoaves</taxon>
        <taxon>Telluraves</taxon>
        <taxon>Strigiformes</taxon>
        <taxon>Strigidae</taxon>
        <taxon>Glaucidium</taxon>
    </lineage>
</organism>
<dbReference type="Proteomes" id="UP000591073">
    <property type="component" value="Unassembled WGS sequence"/>
</dbReference>
<dbReference type="SUPFAM" id="SSF50952">
    <property type="entry name" value="Soluble quinoprotein glucose dehydrogenase"/>
    <property type="match status" value="1"/>
</dbReference>
<evidence type="ECO:0000259" key="2">
    <source>
        <dbReference type="Pfam" id="PF07995"/>
    </source>
</evidence>
<dbReference type="InterPro" id="IPR011041">
    <property type="entry name" value="Quinoprot_gluc/sorb_DH_b-prop"/>
</dbReference>
<dbReference type="PANTHER" id="PTHR19328:SF54">
    <property type="entry name" value="HHIP-LIKE PROTEIN 2"/>
    <property type="match status" value="1"/>
</dbReference>
<dbReference type="OrthoDB" id="10266706at2759"/>
<dbReference type="Gene3D" id="2.120.10.30">
    <property type="entry name" value="TolB, C-terminal domain"/>
    <property type="match status" value="1"/>
</dbReference>
<name>A0A7L0RUX0_GLABR</name>
<feature type="region of interest" description="Disordered" evidence="1">
    <location>
        <begin position="651"/>
        <end position="763"/>
    </location>
</feature>
<feature type="compositionally biased region" description="Low complexity" evidence="1">
    <location>
        <begin position="683"/>
        <end position="695"/>
    </location>
</feature>
<feature type="compositionally biased region" description="Basic and acidic residues" evidence="1">
    <location>
        <begin position="702"/>
        <end position="717"/>
    </location>
</feature>
<evidence type="ECO:0000313" key="4">
    <source>
        <dbReference type="Proteomes" id="UP000591073"/>
    </source>
</evidence>
<feature type="non-terminal residue" evidence="3">
    <location>
        <position position="1"/>
    </location>
</feature>
<proteinExistence type="predicted"/>
<feature type="domain" description="Glucose/Sorbosone dehydrogenase" evidence="2">
    <location>
        <begin position="232"/>
        <end position="559"/>
    </location>
</feature>
<dbReference type="InterPro" id="IPR011042">
    <property type="entry name" value="6-blade_b-propeller_TolB-like"/>
</dbReference>
<accession>A0A7L0RUX0</accession>
<dbReference type="AlphaFoldDB" id="A0A7L0RUX0"/>
<sequence>MNEPYYEVVQDFYISDLKKPTLKEVNEWPCTGRSSSSSGVSFFCLSLLSLIGSLLGHPQCLDYGPPFQPPFHLEFCSAYENFGCCDQERDNNIAAKYWDIMDYIDPRGHKRCGTYIKDILCQECSPYAAHLYDAENPQTPLRNLPGLCFDYCSEFHLNCHSAISLLTSDKHIQECCETNRTCFCNLLHLHDEDYCFPNVLKNTALNRNLGSVVEGHKGCLQLCLMEVANGLRNPVLMVHANDHTHRMFIAEQVGVIWVYLPDGNRLEEPFLDIKSIVLATPWIGDERGFLGMAFHPKYKYNGKFYIYYSYMDKNRVEKIRISELRVLASDANKADPHSERILLELEEPAANHNGGQLLFGVDGYMYLFTGDGGKAGDPFGKSGNAQNKSTLLGKVLRIDVDGESPDGKPYRIPPDNPFVSDPKACPEVYAYGVRNMWRCAVDRGDPVTKKGRGRIFCGDVGQNRFEEIDIVVKGGNYGWRAKEGFECYDTKLCHNSSLDDILPIFAYGRSVGKSVTGGYVYRGCESPNLNGLYIFGDFMNGRLMALQEDKTNKWKKQDICIDSTRACAFPGMTGSYSKFIISFAEDEAGELYFMSTSYPSAYAPHGSLYKFIDPARRAPPRKCKYKPVPVKTKSKRIPFVPRAKTVLELLNEPSTTKPPKKSSTPTAAIPTVSSKEAKKMPFTKTKASTVKTASSGKKRQKIKAEVKPHKLKQEEKVAPISRTTPAPPLPKKKSSHLTRTKKLLPKKGALAKEKLEKRRKEGR</sequence>
<feature type="non-terminal residue" evidence="3">
    <location>
        <position position="763"/>
    </location>
</feature>